<dbReference type="InterPro" id="IPR050155">
    <property type="entry name" value="HAD-like_hydrolase_sf"/>
</dbReference>
<keyword evidence="5" id="KW-0378">Hydrolase</keyword>
<dbReference type="SFLD" id="SFLDS00003">
    <property type="entry name" value="Haloacid_Dehalogenase"/>
    <property type="match status" value="1"/>
</dbReference>
<name>A0ABV4U6G2_9BACT</name>
<evidence type="ECO:0000256" key="1">
    <source>
        <dbReference type="ARBA" id="ARBA00000830"/>
    </source>
</evidence>
<dbReference type="EMBL" id="JBGUBD010000006">
    <property type="protein sequence ID" value="MFA9478897.1"/>
    <property type="molecule type" value="Genomic_DNA"/>
</dbReference>
<dbReference type="InterPro" id="IPR023214">
    <property type="entry name" value="HAD_sf"/>
</dbReference>
<dbReference type="Gene3D" id="1.10.150.240">
    <property type="entry name" value="Putative phosphatase, domain 2"/>
    <property type="match status" value="1"/>
</dbReference>
<dbReference type="RefSeq" id="WP_425345816.1">
    <property type="nucleotide sequence ID" value="NZ_JBGUBD010000006.1"/>
</dbReference>
<dbReference type="GO" id="GO:0016787">
    <property type="term" value="F:hydrolase activity"/>
    <property type="evidence" value="ECO:0007669"/>
    <property type="project" value="UniProtKB-KW"/>
</dbReference>
<dbReference type="InterPro" id="IPR036412">
    <property type="entry name" value="HAD-like_sf"/>
</dbReference>
<dbReference type="Gene3D" id="3.40.50.1000">
    <property type="entry name" value="HAD superfamily/HAD-like"/>
    <property type="match status" value="1"/>
</dbReference>
<protein>
    <recommendedName>
        <fullName evidence="4">phosphoglycolate phosphatase</fullName>
        <ecNumber evidence="4">3.1.3.18</ecNumber>
    </recommendedName>
</protein>
<evidence type="ECO:0000313" key="6">
    <source>
        <dbReference type="Proteomes" id="UP001575105"/>
    </source>
</evidence>
<dbReference type="SUPFAM" id="SSF56784">
    <property type="entry name" value="HAD-like"/>
    <property type="match status" value="1"/>
</dbReference>
<reference evidence="5 6" key="1">
    <citation type="submission" date="2024-08" db="EMBL/GenBank/DDBJ databases">
        <title>Whole-genome sequencing of halo(alkali)philic microorganisms from hypersaline lakes.</title>
        <authorList>
            <person name="Sorokin D.Y."/>
            <person name="Merkel A.Y."/>
            <person name="Messina E."/>
            <person name="Yakimov M."/>
        </authorList>
    </citation>
    <scope>NUCLEOTIDE SEQUENCE [LARGE SCALE GENOMIC DNA]</scope>
    <source>
        <strain evidence="5 6">AB-hyl4</strain>
    </source>
</reference>
<proteinExistence type="inferred from homology"/>
<dbReference type="PANTHER" id="PTHR43434">
    <property type="entry name" value="PHOSPHOGLYCOLATE PHOSPHATASE"/>
    <property type="match status" value="1"/>
</dbReference>
<dbReference type="EC" id="3.1.3.18" evidence="4"/>
<gene>
    <name evidence="5" type="ORF">ACERK3_11405</name>
</gene>
<dbReference type="PANTHER" id="PTHR43434:SF1">
    <property type="entry name" value="PHOSPHOGLYCOLATE PHOSPHATASE"/>
    <property type="match status" value="1"/>
</dbReference>
<evidence type="ECO:0000256" key="2">
    <source>
        <dbReference type="ARBA" id="ARBA00004818"/>
    </source>
</evidence>
<evidence type="ECO:0000256" key="3">
    <source>
        <dbReference type="ARBA" id="ARBA00006171"/>
    </source>
</evidence>
<keyword evidence="6" id="KW-1185">Reference proteome</keyword>
<comment type="caution">
    <text evidence="5">The sequence shown here is derived from an EMBL/GenBank/DDBJ whole genome shotgun (WGS) entry which is preliminary data.</text>
</comment>
<comment type="catalytic activity">
    <reaction evidence="1">
        <text>2-phosphoglycolate + H2O = glycolate + phosphate</text>
        <dbReference type="Rhea" id="RHEA:14369"/>
        <dbReference type="ChEBI" id="CHEBI:15377"/>
        <dbReference type="ChEBI" id="CHEBI:29805"/>
        <dbReference type="ChEBI" id="CHEBI:43474"/>
        <dbReference type="ChEBI" id="CHEBI:58033"/>
        <dbReference type="EC" id="3.1.3.18"/>
    </reaction>
</comment>
<evidence type="ECO:0000256" key="4">
    <source>
        <dbReference type="ARBA" id="ARBA00013078"/>
    </source>
</evidence>
<dbReference type="Pfam" id="PF12710">
    <property type="entry name" value="HAD"/>
    <property type="match status" value="1"/>
</dbReference>
<organism evidence="5 6">
    <name type="scientific">Natronomicrosphaera hydrolytica</name>
    <dbReference type="NCBI Taxonomy" id="3242702"/>
    <lineage>
        <taxon>Bacteria</taxon>
        <taxon>Pseudomonadati</taxon>
        <taxon>Planctomycetota</taxon>
        <taxon>Phycisphaerae</taxon>
        <taxon>Phycisphaerales</taxon>
        <taxon>Phycisphaeraceae</taxon>
        <taxon>Natronomicrosphaera</taxon>
    </lineage>
</organism>
<dbReference type="InterPro" id="IPR023198">
    <property type="entry name" value="PGP-like_dom2"/>
</dbReference>
<sequence>MSRALILFDIDGTLMLTGGAGSRCLRRAGRAILGEAFQWCPVQSGLLDPQIFAQLAQHNGVDQPDLLHDMFRKCYLRELEQELAHIGDDVVVLPGVRALLDALLTRAHEYGDVTLGLLSGNYRRAAELKLAAAHLDWATFTITALAEDGQSRDDLPLAAMRQYQGLKGTPVRARHVVIIGDTPRDVACAKAHACQIIAVATGFYSMEQLRAAGARHVLPNLAHPDAFHYVMRCAGLMADQPVDDGDQSSTST</sequence>
<dbReference type="SFLD" id="SFLDG01129">
    <property type="entry name" value="C1.5:_HAD__Beta-PGM__Phosphata"/>
    <property type="match status" value="1"/>
</dbReference>
<comment type="pathway">
    <text evidence="2">Organic acid metabolism; glycolate biosynthesis; glycolate from 2-phosphoglycolate: step 1/1.</text>
</comment>
<accession>A0ABV4U6G2</accession>
<evidence type="ECO:0000313" key="5">
    <source>
        <dbReference type="EMBL" id="MFA9478897.1"/>
    </source>
</evidence>
<comment type="similarity">
    <text evidence="3">Belongs to the HAD-like hydrolase superfamily. CbbY/CbbZ/Gph/YieH family.</text>
</comment>
<dbReference type="Proteomes" id="UP001575105">
    <property type="component" value="Unassembled WGS sequence"/>
</dbReference>